<evidence type="ECO:0000256" key="2">
    <source>
        <dbReference type="ARBA" id="ARBA00022448"/>
    </source>
</evidence>
<keyword evidence="4 7" id="KW-0812">Transmembrane</keyword>
<dbReference type="EMBL" id="JACOPR010000001">
    <property type="protein sequence ID" value="MBC5729573.1"/>
    <property type="molecule type" value="Genomic_DNA"/>
</dbReference>
<keyword evidence="6 7" id="KW-0472">Membrane</keyword>
<protein>
    <submittedName>
        <fullName evidence="9">ABC transporter permease subunit</fullName>
    </submittedName>
</protein>
<dbReference type="CDD" id="cd06261">
    <property type="entry name" value="TM_PBP2"/>
    <property type="match status" value="1"/>
</dbReference>
<feature type="transmembrane region" description="Helical" evidence="7">
    <location>
        <begin position="170"/>
        <end position="194"/>
    </location>
</feature>
<keyword evidence="3" id="KW-1003">Cell membrane</keyword>
<evidence type="ECO:0000313" key="9">
    <source>
        <dbReference type="EMBL" id="MBC5729573.1"/>
    </source>
</evidence>
<evidence type="ECO:0000256" key="7">
    <source>
        <dbReference type="RuleBase" id="RU363032"/>
    </source>
</evidence>
<dbReference type="InterPro" id="IPR035906">
    <property type="entry name" value="MetI-like_sf"/>
</dbReference>
<evidence type="ECO:0000256" key="3">
    <source>
        <dbReference type="ARBA" id="ARBA00022475"/>
    </source>
</evidence>
<comment type="similarity">
    <text evidence="7">Belongs to the binding-protein-dependent transport system permease family.</text>
</comment>
<dbReference type="PANTHER" id="PTHR30151:SF0">
    <property type="entry name" value="ABC TRANSPORTER PERMEASE PROTEIN MJ0413-RELATED"/>
    <property type="match status" value="1"/>
</dbReference>
<reference evidence="9 10" key="1">
    <citation type="submission" date="2020-08" db="EMBL/GenBank/DDBJ databases">
        <title>Genome public.</title>
        <authorList>
            <person name="Liu C."/>
            <person name="Sun Q."/>
        </authorList>
    </citation>
    <scope>NUCLEOTIDE SEQUENCE [LARGE SCALE GENOMIC DNA]</scope>
    <source>
        <strain evidence="9 10">New-38</strain>
    </source>
</reference>
<comment type="caution">
    <text evidence="9">The sequence shown here is derived from an EMBL/GenBank/DDBJ whole genome shotgun (WGS) entry which is preliminary data.</text>
</comment>
<keyword evidence="10" id="KW-1185">Reference proteome</keyword>
<keyword evidence="5 7" id="KW-1133">Transmembrane helix</keyword>
<dbReference type="PANTHER" id="PTHR30151">
    <property type="entry name" value="ALKANE SULFONATE ABC TRANSPORTER-RELATED, MEMBRANE SUBUNIT"/>
    <property type="match status" value="1"/>
</dbReference>
<feature type="domain" description="ABC transmembrane type-1" evidence="8">
    <location>
        <begin position="60"/>
        <end position="244"/>
    </location>
</feature>
<feature type="transmembrane region" description="Helical" evidence="7">
    <location>
        <begin position="71"/>
        <end position="93"/>
    </location>
</feature>
<accession>A0ABR7HPY9</accession>
<comment type="subcellular location">
    <subcellularLocation>
        <location evidence="1 7">Cell membrane</location>
        <topology evidence="1 7">Multi-pass membrane protein</topology>
    </subcellularLocation>
</comment>
<dbReference type="RefSeq" id="WP_101693655.1">
    <property type="nucleotide sequence ID" value="NZ_JACOPR010000001.1"/>
</dbReference>
<dbReference type="PROSITE" id="PS50928">
    <property type="entry name" value="ABC_TM1"/>
    <property type="match status" value="1"/>
</dbReference>
<name>A0ABR7HPY9_9FIRM</name>
<evidence type="ECO:0000256" key="4">
    <source>
        <dbReference type="ARBA" id="ARBA00022692"/>
    </source>
</evidence>
<dbReference type="Pfam" id="PF00528">
    <property type="entry name" value="BPD_transp_1"/>
    <property type="match status" value="1"/>
</dbReference>
<sequence length="261" mass="28469">MKLRRLARRVLLPALFWLLLWQGAVWYLLWAEELESTALFLPSPLLVGRTLLELMGTQVFWQTALASLGRIFGGLLAGVCLGTLLAVCTSAWGWAELLLAPAVRVIRATPVASFILLVILWAPTGQVPVVVSALMVLPVVWGNVCQGIAQTDPLLLEAARAYRFGRWKRVRLVYIPSVLPYFASGCHTALGLAWKSGVAAEVLCVPRLAIGTQVYYSKIYLETPALFAWTAVVLALSFALEGVLGALLGRLERRGSRAADS</sequence>
<keyword evidence="2 7" id="KW-0813">Transport</keyword>
<feature type="transmembrane region" description="Helical" evidence="7">
    <location>
        <begin position="105"/>
        <end position="123"/>
    </location>
</feature>
<evidence type="ECO:0000256" key="6">
    <source>
        <dbReference type="ARBA" id="ARBA00023136"/>
    </source>
</evidence>
<evidence type="ECO:0000256" key="5">
    <source>
        <dbReference type="ARBA" id="ARBA00022989"/>
    </source>
</evidence>
<dbReference type="Proteomes" id="UP000660021">
    <property type="component" value="Unassembled WGS sequence"/>
</dbReference>
<dbReference type="InterPro" id="IPR000515">
    <property type="entry name" value="MetI-like"/>
</dbReference>
<feature type="transmembrane region" description="Helical" evidence="7">
    <location>
        <begin position="129"/>
        <end position="149"/>
    </location>
</feature>
<proteinExistence type="inferred from homology"/>
<evidence type="ECO:0000313" key="10">
    <source>
        <dbReference type="Proteomes" id="UP000660021"/>
    </source>
</evidence>
<evidence type="ECO:0000256" key="1">
    <source>
        <dbReference type="ARBA" id="ARBA00004651"/>
    </source>
</evidence>
<gene>
    <name evidence="9" type="ORF">H8S34_01835</name>
</gene>
<dbReference type="Gene3D" id="1.10.3720.10">
    <property type="entry name" value="MetI-like"/>
    <property type="match status" value="1"/>
</dbReference>
<feature type="transmembrane region" description="Helical" evidence="7">
    <location>
        <begin position="226"/>
        <end position="248"/>
    </location>
</feature>
<dbReference type="SUPFAM" id="SSF161098">
    <property type="entry name" value="MetI-like"/>
    <property type="match status" value="1"/>
</dbReference>
<organism evidence="9 10">
    <name type="scientific">Pseudoflavonifractor hominis</name>
    <dbReference type="NCBI Taxonomy" id="2763059"/>
    <lineage>
        <taxon>Bacteria</taxon>
        <taxon>Bacillati</taxon>
        <taxon>Bacillota</taxon>
        <taxon>Clostridia</taxon>
        <taxon>Eubacteriales</taxon>
        <taxon>Oscillospiraceae</taxon>
        <taxon>Pseudoflavonifractor</taxon>
    </lineage>
</organism>
<evidence type="ECO:0000259" key="8">
    <source>
        <dbReference type="PROSITE" id="PS50928"/>
    </source>
</evidence>